<sequence>MGEVDDHGWSIARGRRRGRKDNNQFRIDIATARNFNKDDSNSLTTYFFSDFPESYGAKALFNAFDNYGDIMEVVIPAKRDKGGRRFGFARFDRVVNPRQFADELDAIVFGREKISVNLSRYQRPEGNKRIDHRSIGRNEEQ</sequence>
<evidence type="ECO:0000313" key="4">
    <source>
        <dbReference type="Proteomes" id="UP000236291"/>
    </source>
</evidence>
<reference evidence="3 4" key="1">
    <citation type="journal article" date="2014" name="Am. J. Bot.">
        <title>Genome assembly and annotation for red clover (Trifolium pratense; Fabaceae).</title>
        <authorList>
            <person name="Istvanek J."/>
            <person name="Jaros M."/>
            <person name="Krenek A."/>
            <person name="Repkova J."/>
        </authorList>
    </citation>
    <scope>NUCLEOTIDE SEQUENCE [LARGE SCALE GENOMIC DNA]</scope>
    <source>
        <strain evidence="4">cv. Tatra</strain>
        <tissue evidence="3">Young leaves</tissue>
    </source>
</reference>
<proteinExistence type="predicted"/>
<reference evidence="3 4" key="2">
    <citation type="journal article" date="2017" name="Front. Plant Sci.">
        <title>Gene Classification and Mining of Molecular Markers Useful in Red Clover (Trifolium pratense) Breeding.</title>
        <authorList>
            <person name="Istvanek J."/>
            <person name="Dluhosova J."/>
            <person name="Dluhos P."/>
            <person name="Patkova L."/>
            <person name="Nedelnik J."/>
            <person name="Repkova J."/>
        </authorList>
    </citation>
    <scope>NUCLEOTIDE SEQUENCE [LARGE SCALE GENOMIC DNA]</scope>
    <source>
        <strain evidence="4">cv. Tatra</strain>
        <tissue evidence="3">Young leaves</tissue>
    </source>
</reference>
<dbReference type="SUPFAM" id="SSF54928">
    <property type="entry name" value="RNA-binding domain, RBD"/>
    <property type="match status" value="1"/>
</dbReference>
<feature type="non-terminal residue" evidence="3">
    <location>
        <position position="141"/>
    </location>
</feature>
<organism evidence="3 4">
    <name type="scientific">Trifolium pratense</name>
    <name type="common">Red clover</name>
    <dbReference type="NCBI Taxonomy" id="57577"/>
    <lineage>
        <taxon>Eukaryota</taxon>
        <taxon>Viridiplantae</taxon>
        <taxon>Streptophyta</taxon>
        <taxon>Embryophyta</taxon>
        <taxon>Tracheophyta</taxon>
        <taxon>Spermatophyta</taxon>
        <taxon>Magnoliopsida</taxon>
        <taxon>eudicotyledons</taxon>
        <taxon>Gunneridae</taxon>
        <taxon>Pentapetalae</taxon>
        <taxon>rosids</taxon>
        <taxon>fabids</taxon>
        <taxon>Fabales</taxon>
        <taxon>Fabaceae</taxon>
        <taxon>Papilionoideae</taxon>
        <taxon>50 kb inversion clade</taxon>
        <taxon>NPAAA clade</taxon>
        <taxon>Hologalegina</taxon>
        <taxon>IRL clade</taxon>
        <taxon>Trifolieae</taxon>
        <taxon>Trifolium</taxon>
    </lineage>
</organism>
<evidence type="ECO:0000259" key="2">
    <source>
        <dbReference type="PROSITE" id="PS50102"/>
    </source>
</evidence>
<name>A0A2K3JW69_TRIPR</name>
<feature type="domain" description="RRM" evidence="2">
    <location>
        <begin position="44"/>
        <end position="121"/>
    </location>
</feature>
<dbReference type="AlphaFoldDB" id="A0A2K3JW69"/>
<dbReference type="ExpressionAtlas" id="A0A2K3JW69">
    <property type="expression patterns" value="baseline"/>
</dbReference>
<dbReference type="Gene3D" id="3.30.70.330">
    <property type="match status" value="1"/>
</dbReference>
<comment type="caution">
    <text evidence="3">The sequence shown here is derived from an EMBL/GenBank/DDBJ whole genome shotgun (WGS) entry which is preliminary data.</text>
</comment>
<accession>A0A2K3JW69</accession>
<dbReference type="EMBL" id="ASHM01127032">
    <property type="protein sequence ID" value="PNX58293.1"/>
    <property type="molecule type" value="Genomic_DNA"/>
</dbReference>
<keyword evidence="1" id="KW-0694">RNA-binding</keyword>
<dbReference type="GO" id="GO:0003723">
    <property type="term" value="F:RNA binding"/>
    <property type="evidence" value="ECO:0007669"/>
    <property type="project" value="UniProtKB-UniRule"/>
</dbReference>
<dbReference type="InterPro" id="IPR035979">
    <property type="entry name" value="RBD_domain_sf"/>
</dbReference>
<dbReference type="Pfam" id="PF00076">
    <property type="entry name" value="RRM_1"/>
    <property type="match status" value="1"/>
</dbReference>
<dbReference type="PROSITE" id="PS50102">
    <property type="entry name" value="RRM"/>
    <property type="match status" value="1"/>
</dbReference>
<dbReference type="Proteomes" id="UP000236291">
    <property type="component" value="Unassembled WGS sequence"/>
</dbReference>
<dbReference type="CDD" id="cd00590">
    <property type="entry name" value="RRM_SF"/>
    <property type="match status" value="1"/>
</dbReference>
<gene>
    <name evidence="3" type="ORF">L195_g059119</name>
</gene>
<evidence type="ECO:0000313" key="3">
    <source>
        <dbReference type="EMBL" id="PNX58293.1"/>
    </source>
</evidence>
<protein>
    <recommendedName>
        <fullName evidence="2">RRM domain-containing protein</fullName>
    </recommendedName>
</protein>
<dbReference type="InterPro" id="IPR012677">
    <property type="entry name" value="Nucleotide-bd_a/b_plait_sf"/>
</dbReference>
<evidence type="ECO:0000256" key="1">
    <source>
        <dbReference type="PROSITE-ProRule" id="PRU00176"/>
    </source>
</evidence>
<dbReference type="InterPro" id="IPR000504">
    <property type="entry name" value="RRM_dom"/>
</dbReference>